<organism evidence="2 3">
    <name type="scientific">Colocasia esculenta</name>
    <name type="common">Wild taro</name>
    <name type="synonym">Arum esculentum</name>
    <dbReference type="NCBI Taxonomy" id="4460"/>
    <lineage>
        <taxon>Eukaryota</taxon>
        <taxon>Viridiplantae</taxon>
        <taxon>Streptophyta</taxon>
        <taxon>Embryophyta</taxon>
        <taxon>Tracheophyta</taxon>
        <taxon>Spermatophyta</taxon>
        <taxon>Magnoliopsida</taxon>
        <taxon>Liliopsida</taxon>
        <taxon>Araceae</taxon>
        <taxon>Aroideae</taxon>
        <taxon>Colocasieae</taxon>
        <taxon>Colocasia</taxon>
    </lineage>
</organism>
<name>A0A843VJK9_COLES</name>
<evidence type="ECO:0000256" key="1">
    <source>
        <dbReference type="SAM" id="MobiDB-lite"/>
    </source>
</evidence>
<proteinExistence type="predicted"/>
<feature type="non-terminal residue" evidence="2">
    <location>
        <position position="245"/>
    </location>
</feature>
<accession>A0A843VJK9</accession>
<reference evidence="2" key="1">
    <citation type="submission" date="2017-07" db="EMBL/GenBank/DDBJ databases">
        <title>Taro Niue Genome Assembly and Annotation.</title>
        <authorList>
            <person name="Atibalentja N."/>
            <person name="Keating K."/>
            <person name="Fields C.J."/>
        </authorList>
    </citation>
    <scope>NUCLEOTIDE SEQUENCE</scope>
    <source>
        <strain evidence="2">Niue_2</strain>
        <tissue evidence="2">Leaf</tissue>
    </source>
</reference>
<evidence type="ECO:0000313" key="3">
    <source>
        <dbReference type="Proteomes" id="UP000652761"/>
    </source>
</evidence>
<comment type="caution">
    <text evidence="2">The sequence shown here is derived from an EMBL/GenBank/DDBJ whole genome shotgun (WGS) entry which is preliminary data.</text>
</comment>
<keyword evidence="3" id="KW-1185">Reference proteome</keyword>
<gene>
    <name evidence="2" type="ORF">Taro_031755</name>
</gene>
<sequence>MTFLSARYCYVKSASSVIFETVCGSLLIEKRTVDHTREDPFTLIVKGNRGEEEVFGAPVQIKFAIYTQHGKYPMRGCRGRRRQGVGALRAGVNNSSSGDGRGESSTAATGACEQQQYNGGGSSSSSARTKEADAIGSENVTGGDHGRRRRRRVKGVEDRAGAMRRKQAAPWGGVQSTAERRAGLQRGDVQGSNSGSAHEQAGATADDTAEMAGIFPALIPVKETDGEEDGFGAPVQIKFTMCTQH</sequence>
<dbReference type="Proteomes" id="UP000652761">
    <property type="component" value="Unassembled WGS sequence"/>
</dbReference>
<dbReference type="EMBL" id="NMUH01002285">
    <property type="protein sequence ID" value="MQL99032.1"/>
    <property type="molecule type" value="Genomic_DNA"/>
</dbReference>
<evidence type="ECO:0000313" key="2">
    <source>
        <dbReference type="EMBL" id="MQL99032.1"/>
    </source>
</evidence>
<feature type="region of interest" description="Disordered" evidence="1">
    <location>
        <begin position="89"/>
        <end position="207"/>
    </location>
</feature>
<feature type="compositionally biased region" description="Polar residues" evidence="1">
    <location>
        <begin position="92"/>
        <end position="117"/>
    </location>
</feature>
<protein>
    <submittedName>
        <fullName evidence="2">Uncharacterized protein</fullName>
    </submittedName>
</protein>
<dbReference type="AlphaFoldDB" id="A0A843VJK9"/>